<feature type="region of interest" description="Disordered" evidence="1">
    <location>
        <begin position="1"/>
        <end position="57"/>
    </location>
</feature>
<organism evidence="2 3">
    <name type="scientific">Muricoccus pecuniae</name>
    <dbReference type="NCBI Taxonomy" id="693023"/>
    <lineage>
        <taxon>Bacteria</taxon>
        <taxon>Pseudomonadati</taxon>
        <taxon>Pseudomonadota</taxon>
        <taxon>Alphaproteobacteria</taxon>
        <taxon>Acetobacterales</taxon>
        <taxon>Roseomonadaceae</taxon>
        <taxon>Muricoccus</taxon>
    </lineage>
</organism>
<feature type="compositionally biased region" description="Pro residues" evidence="1">
    <location>
        <begin position="1"/>
        <end position="11"/>
    </location>
</feature>
<comment type="caution">
    <text evidence="2">The sequence shown here is derived from an EMBL/GenBank/DDBJ whole genome shotgun (WGS) entry which is preliminary data.</text>
</comment>
<name>A0A840Y5Z1_9PROT</name>
<keyword evidence="3" id="KW-1185">Reference proteome</keyword>
<dbReference type="Proteomes" id="UP000580654">
    <property type="component" value="Unassembled WGS sequence"/>
</dbReference>
<dbReference type="EMBL" id="JACIJD010000016">
    <property type="protein sequence ID" value="MBB5695250.1"/>
    <property type="molecule type" value="Genomic_DNA"/>
</dbReference>
<feature type="compositionally biased region" description="Gly residues" evidence="1">
    <location>
        <begin position="35"/>
        <end position="44"/>
    </location>
</feature>
<proteinExistence type="predicted"/>
<gene>
    <name evidence="2" type="ORF">FHS87_003305</name>
</gene>
<evidence type="ECO:0000256" key="1">
    <source>
        <dbReference type="SAM" id="MobiDB-lite"/>
    </source>
</evidence>
<dbReference type="AlphaFoldDB" id="A0A840Y5Z1"/>
<feature type="compositionally biased region" description="Polar residues" evidence="1">
    <location>
        <begin position="48"/>
        <end position="57"/>
    </location>
</feature>
<reference evidence="2 3" key="1">
    <citation type="submission" date="2020-08" db="EMBL/GenBank/DDBJ databases">
        <title>Genomic Encyclopedia of Type Strains, Phase IV (KMG-IV): sequencing the most valuable type-strain genomes for metagenomic binning, comparative biology and taxonomic classification.</title>
        <authorList>
            <person name="Goeker M."/>
        </authorList>
    </citation>
    <scope>NUCLEOTIDE SEQUENCE [LARGE SCALE GENOMIC DNA]</scope>
    <source>
        <strain evidence="2 3">DSM 25622</strain>
    </source>
</reference>
<evidence type="ECO:0000313" key="2">
    <source>
        <dbReference type="EMBL" id="MBB5695250.1"/>
    </source>
</evidence>
<sequence length="57" mass="5413">MANLPPLPPAGRAPQGGKNATGGKANPKDARAGAGNSGGKGGGVSSATQSNRKTGDR</sequence>
<evidence type="ECO:0000313" key="3">
    <source>
        <dbReference type="Proteomes" id="UP000580654"/>
    </source>
</evidence>
<protein>
    <submittedName>
        <fullName evidence="2">Uncharacterized protein</fullName>
    </submittedName>
</protein>
<accession>A0A840Y5Z1</accession>